<comment type="caution">
    <text evidence="1">The sequence shown here is derived from an EMBL/GenBank/DDBJ whole genome shotgun (WGS) entry which is preliminary data.</text>
</comment>
<organism evidence="1 2">
    <name type="scientific">Kribbella alba</name>
    <dbReference type="NCBI Taxonomy" id="190197"/>
    <lineage>
        <taxon>Bacteria</taxon>
        <taxon>Bacillati</taxon>
        <taxon>Actinomycetota</taxon>
        <taxon>Actinomycetes</taxon>
        <taxon>Propionibacteriales</taxon>
        <taxon>Kribbellaceae</taxon>
        <taxon>Kribbella</taxon>
    </lineage>
</organism>
<keyword evidence="2" id="KW-1185">Reference proteome</keyword>
<dbReference type="Pfam" id="PF13783">
    <property type="entry name" value="DUF4177"/>
    <property type="match status" value="1"/>
</dbReference>
<evidence type="ECO:0000313" key="2">
    <source>
        <dbReference type="Proteomes" id="UP001501319"/>
    </source>
</evidence>
<evidence type="ECO:0000313" key="1">
    <source>
        <dbReference type="EMBL" id="GAA1630501.1"/>
    </source>
</evidence>
<dbReference type="InterPro" id="IPR025234">
    <property type="entry name" value="YjzH-like"/>
</dbReference>
<gene>
    <name evidence="1" type="ORF">GCM10009744_18220</name>
</gene>
<reference evidence="1 2" key="1">
    <citation type="journal article" date="2019" name="Int. J. Syst. Evol. Microbiol.">
        <title>The Global Catalogue of Microorganisms (GCM) 10K type strain sequencing project: providing services to taxonomists for standard genome sequencing and annotation.</title>
        <authorList>
            <consortium name="The Broad Institute Genomics Platform"/>
            <consortium name="The Broad Institute Genome Sequencing Center for Infectious Disease"/>
            <person name="Wu L."/>
            <person name="Ma J."/>
        </authorList>
    </citation>
    <scope>NUCLEOTIDE SEQUENCE [LARGE SCALE GENOMIC DNA]</scope>
    <source>
        <strain evidence="1 2">JCM 14306</strain>
    </source>
</reference>
<dbReference type="EMBL" id="BAAANE010000004">
    <property type="protein sequence ID" value="GAA1630501.1"/>
    <property type="molecule type" value="Genomic_DNA"/>
</dbReference>
<protein>
    <recommendedName>
        <fullName evidence="3">DUF4177 domain-containing protein</fullName>
    </recommendedName>
</protein>
<proteinExistence type="predicted"/>
<sequence length="68" mass="7930">MKRPEQAGPPREYTGPRFEYKVFQKMTLLKSERKLNELGEEGWELVAIQNDTSFGGGGANYVFKREYR</sequence>
<accession>A0ABN2F556</accession>
<name>A0ABN2F556_9ACTN</name>
<dbReference type="RefSeq" id="WP_344110519.1">
    <property type="nucleotide sequence ID" value="NZ_BAAANE010000004.1"/>
</dbReference>
<dbReference type="Proteomes" id="UP001501319">
    <property type="component" value="Unassembled WGS sequence"/>
</dbReference>
<evidence type="ECO:0008006" key="3">
    <source>
        <dbReference type="Google" id="ProtNLM"/>
    </source>
</evidence>